<dbReference type="AlphaFoldDB" id="A0A8H3C5V6"/>
<proteinExistence type="predicted"/>
<reference evidence="2" key="1">
    <citation type="submission" date="2021-01" db="EMBL/GenBank/DDBJ databases">
        <authorList>
            <person name="Kaushik A."/>
        </authorList>
    </citation>
    <scope>NUCLEOTIDE SEQUENCE</scope>
    <source>
        <strain evidence="2">AG2-2IIIB</strain>
    </source>
</reference>
<accession>A0A8H3C5V6</accession>
<comment type="caution">
    <text evidence="2">The sequence shown here is derived from an EMBL/GenBank/DDBJ whole genome shotgun (WGS) entry which is preliminary data.</text>
</comment>
<name>A0A8H3C5V6_9AGAM</name>
<evidence type="ECO:0008006" key="4">
    <source>
        <dbReference type="Google" id="ProtNLM"/>
    </source>
</evidence>
<keyword evidence="1" id="KW-0732">Signal</keyword>
<organism evidence="2 3">
    <name type="scientific">Rhizoctonia solani</name>
    <dbReference type="NCBI Taxonomy" id="456999"/>
    <lineage>
        <taxon>Eukaryota</taxon>
        <taxon>Fungi</taxon>
        <taxon>Dikarya</taxon>
        <taxon>Basidiomycota</taxon>
        <taxon>Agaricomycotina</taxon>
        <taxon>Agaricomycetes</taxon>
        <taxon>Cantharellales</taxon>
        <taxon>Ceratobasidiaceae</taxon>
        <taxon>Rhizoctonia</taxon>
    </lineage>
</organism>
<protein>
    <recommendedName>
        <fullName evidence="4">MYND-type domain-containing protein</fullName>
    </recommendedName>
</protein>
<evidence type="ECO:0000313" key="3">
    <source>
        <dbReference type="Proteomes" id="UP000663843"/>
    </source>
</evidence>
<evidence type="ECO:0000313" key="2">
    <source>
        <dbReference type="EMBL" id="CAE6472358.1"/>
    </source>
</evidence>
<evidence type="ECO:0000256" key="1">
    <source>
        <dbReference type="SAM" id="SignalP"/>
    </source>
</evidence>
<gene>
    <name evidence="2" type="ORF">RDB_LOCUS107879</name>
</gene>
<feature type="signal peptide" evidence="1">
    <location>
        <begin position="1"/>
        <end position="17"/>
    </location>
</feature>
<sequence>MEPQQLQLMALPHLVSGCVTLMASIQPSALEYEYGYVCFCILVISLNACIMKHDGCLDQTIALMNNAAASQRLTTFWRASSCLIYQKLRGKQRIIPSELLGASMLGQLLKLLHREEKLFLTVLKRTNSLGLSGLMFVLFTDLLRIGSQDDHFKEVIRPYSRIFWRYFLITPDSEAEEAALFDLHTRVTLYSRLYYDKHVDVEDSINLVQALNDRLNSPRPVSALIVPAMLRFVAPLVVPGCENLIPTTIKRCIQILWDFLAVGYDPAYARQSVLNFLLYMRDMLMALKPPQFNDQPWIWEVVDHIINGDVLDLALRVFSTASSNNYDRNDMAGTEGQLFSATMEAYIAISELVPSRELMLRFFYAGCLGAWSKCYFYFRISGTENTFRDSFSPSYYSLNWGCGEIIAGVMVILMDSKWDGFAWVGSCDYPRCAMPCYSPIICAECIDMMYCGLNCAMMDWDSSWKSLHRSFCKQQAQHTGEHPDERKYFHRHIQIKLKGHPFAGDNSFSRGLIHHIRGKWLKLKSSTLQGVMVKDDYRKPVEFQAHKLRL</sequence>
<feature type="chain" id="PRO_5034575623" description="MYND-type domain-containing protein" evidence="1">
    <location>
        <begin position="18"/>
        <end position="550"/>
    </location>
</feature>
<dbReference type="Proteomes" id="UP000663843">
    <property type="component" value="Unassembled WGS sequence"/>
</dbReference>
<dbReference type="EMBL" id="CAJMWT010003471">
    <property type="protein sequence ID" value="CAE6472358.1"/>
    <property type="molecule type" value="Genomic_DNA"/>
</dbReference>